<dbReference type="EMBL" id="MEUB01000020">
    <property type="protein sequence ID" value="OGC23154.1"/>
    <property type="molecule type" value="Genomic_DNA"/>
</dbReference>
<reference evidence="2 3" key="1">
    <citation type="journal article" date="2016" name="Nat. Commun.">
        <title>Thousands of microbial genomes shed light on interconnected biogeochemical processes in an aquifer system.</title>
        <authorList>
            <person name="Anantharaman K."/>
            <person name="Brown C.T."/>
            <person name="Hug L.A."/>
            <person name="Sharon I."/>
            <person name="Castelle C.J."/>
            <person name="Probst A.J."/>
            <person name="Thomas B.C."/>
            <person name="Singh A."/>
            <person name="Wilkins M.J."/>
            <person name="Karaoz U."/>
            <person name="Brodie E.L."/>
            <person name="Williams K.H."/>
            <person name="Hubbard S.S."/>
            <person name="Banfield J.F."/>
        </authorList>
    </citation>
    <scope>NUCLEOTIDE SEQUENCE [LARGE SCALE GENOMIC DNA]</scope>
</reference>
<evidence type="ECO:0000313" key="3">
    <source>
        <dbReference type="Proteomes" id="UP000178417"/>
    </source>
</evidence>
<dbReference type="NCBIfam" id="TIGR01439">
    <property type="entry name" value="lp_hng_hel_AbrB"/>
    <property type="match status" value="1"/>
</dbReference>
<comment type="caution">
    <text evidence="2">The sequence shown here is derived from an EMBL/GenBank/DDBJ whole genome shotgun (WGS) entry which is preliminary data.</text>
</comment>
<dbReference type="Gene3D" id="2.10.260.10">
    <property type="match status" value="1"/>
</dbReference>
<dbReference type="SMART" id="SM00966">
    <property type="entry name" value="SpoVT_AbrB"/>
    <property type="match status" value="1"/>
</dbReference>
<protein>
    <recommendedName>
        <fullName evidence="1">SpoVT-AbrB domain-containing protein</fullName>
    </recommendedName>
</protein>
<dbReference type="SUPFAM" id="SSF89447">
    <property type="entry name" value="AbrB/MazE/MraZ-like"/>
    <property type="match status" value="1"/>
</dbReference>
<dbReference type="GO" id="GO:0003677">
    <property type="term" value="F:DNA binding"/>
    <property type="evidence" value="ECO:0007669"/>
    <property type="project" value="InterPro"/>
</dbReference>
<evidence type="ECO:0000313" key="2">
    <source>
        <dbReference type="EMBL" id="OGC23154.1"/>
    </source>
</evidence>
<feature type="domain" description="SpoVT-AbrB" evidence="1">
    <location>
        <begin position="4"/>
        <end position="49"/>
    </location>
</feature>
<gene>
    <name evidence="2" type="ORF">A2310_06025</name>
</gene>
<proteinExistence type="predicted"/>
<sequence>MMTTKLTQKGQIVIPVELRRKYDLGAGAEVELADIGGEIVIIPIVIKNPIDEAVGIIKGSKSTRDIMKAIRDEEARFEKKKR</sequence>
<accession>A0A1F4SRT4</accession>
<dbReference type="InterPro" id="IPR037914">
    <property type="entry name" value="SpoVT-AbrB_sf"/>
</dbReference>
<dbReference type="InterPro" id="IPR007159">
    <property type="entry name" value="SpoVT-AbrB_dom"/>
</dbReference>
<dbReference type="Proteomes" id="UP000178417">
    <property type="component" value="Unassembled WGS sequence"/>
</dbReference>
<evidence type="ECO:0000259" key="1">
    <source>
        <dbReference type="SMART" id="SM00966"/>
    </source>
</evidence>
<dbReference type="STRING" id="1802579.A2310_06025"/>
<dbReference type="Pfam" id="PF04014">
    <property type="entry name" value="MazE_antitoxin"/>
    <property type="match status" value="1"/>
</dbReference>
<organism evidence="2 3">
    <name type="scientific">candidate division WOR-1 bacterium RIFOXYB2_FULL_37_13</name>
    <dbReference type="NCBI Taxonomy" id="1802579"/>
    <lineage>
        <taxon>Bacteria</taxon>
        <taxon>Bacillati</taxon>
        <taxon>Saganbacteria</taxon>
    </lineage>
</organism>
<dbReference type="AlphaFoldDB" id="A0A1F4SRT4"/>
<name>A0A1F4SRT4_UNCSA</name>